<evidence type="ECO:0000256" key="1">
    <source>
        <dbReference type="SAM" id="MobiDB-lite"/>
    </source>
</evidence>
<reference evidence="2" key="1">
    <citation type="submission" date="2016-03" db="EMBL/GenBank/DDBJ databases">
        <authorList>
            <person name="Ploux O."/>
        </authorList>
    </citation>
    <scope>NUCLEOTIDE SEQUENCE</scope>
    <source>
        <strain evidence="2">UC10</strain>
    </source>
</reference>
<dbReference type="EMBL" id="FLQS01000065">
    <property type="protein sequence ID" value="SBS79055.1"/>
    <property type="molecule type" value="Genomic_DNA"/>
</dbReference>
<accession>A0A1Y5PK67</accession>
<organism evidence="2">
    <name type="scientific">uncultured Mycobacterium sp</name>
    <dbReference type="NCBI Taxonomy" id="171292"/>
    <lineage>
        <taxon>Bacteria</taxon>
        <taxon>Bacillati</taxon>
        <taxon>Actinomycetota</taxon>
        <taxon>Actinomycetes</taxon>
        <taxon>Mycobacteriales</taxon>
        <taxon>Mycobacteriaceae</taxon>
        <taxon>Mycobacterium</taxon>
        <taxon>environmental samples</taxon>
    </lineage>
</organism>
<feature type="region of interest" description="Disordered" evidence="1">
    <location>
        <begin position="48"/>
        <end position="67"/>
    </location>
</feature>
<evidence type="ECO:0008006" key="3">
    <source>
        <dbReference type="Google" id="ProtNLM"/>
    </source>
</evidence>
<dbReference type="AlphaFoldDB" id="A0A1Y5PK67"/>
<gene>
    <name evidence="2" type="ORF">MHPYR_680024</name>
</gene>
<evidence type="ECO:0000313" key="2">
    <source>
        <dbReference type="EMBL" id="SBS79055.1"/>
    </source>
</evidence>
<sequence>MLHRLDEIEADLIARRQRADNEGWQGEIEGIELTLGFLRGKRGDVNGRIRRSHDLGIPTPAPRDHPG</sequence>
<proteinExistence type="predicted"/>
<protein>
    <recommendedName>
        <fullName evidence="3">Recombinase</fullName>
    </recommendedName>
</protein>
<name>A0A1Y5PK67_9MYCO</name>